<dbReference type="PROSITE" id="PS50005">
    <property type="entry name" value="TPR"/>
    <property type="match status" value="5"/>
</dbReference>
<keyword evidence="4 5" id="KW-0802">TPR repeat</keyword>
<protein>
    <submittedName>
        <fullName evidence="8">Heat shock protein sti1-like protein</fullName>
    </submittedName>
</protein>
<organism evidence="8 9">
    <name type="scientific">Zancudomyces culisetae</name>
    <name type="common">Gut fungus</name>
    <name type="synonym">Smittium culisetae</name>
    <dbReference type="NCBI Taxonomy" id="1213189"/>
    <lineage>
        <taxon>Eukaryota</taxon>
        <taxon>Fungi</taxon>
        <taxon>Fungi incertae sedis</taxon>
        <taxon>Zoopagomycota</taxon>
        <taxon>Kickxellomycotina</taxon>
        <taxon>Harpellomycetes</taxon>
        <taxon>Harpellales</taxon>
        <taxon>Legeriomycetaceae</taxon>
        <taxon>Zancudomyces</taxon>
    </lineage>
</organism>
<dbReference type="InterPro" id="IPR011990">
    <property type="entry name" value="TPR-like_helical_dom_sf"/>
</dbReference>
<evidence type="ECO:0000256" key="1">
    <source>
        <dbReference type="ARBA" id="ARBA00004496"/>
    </source>
</evidence>
<accession>A0A1R1PLA6</accession>
<dbReference type="SMART" id="SM00727">
    <property type="entry name" value="STI1"/>
    <property type="match status" value="2"/>
</dbReference>
<gene>
    <name evidence="8" type="ORF">AX774_g4780</name>
</gene>
<name>A0A1R1PLA6_ZANCU</name>
<dbReference type="GO" id="GO:0051879">
    <property type="term" value="F:Hsp90 protein binding"/>
    <property type="evidence" value="ECO:0007669"/>
    <property type="project" value="TreeGrafter"/>
</dbReference>
<proteinExistence type="predicted"/>
<dbReference type="Gene3D" id="1.10.260.100">
    <property type="match status" value="2"/>
</dbReference>
<comment type="caution">
    <text evidence="8">The sequence shown here is derived from an EMBL/GenBank/DDBJ whole genome shotgun (WGS) entry which is preliminary data.</text>
</comment>
<evidence type="ECO:0000259" key="7">
    <source>
        <dbReference type="SMART" id="SM00727"/>
    </source>
</evidence>
<dbReference type="PANTHER" id="PTHR22904">
    <property type="entry name" value="TPR REPEAT CONTAINING PROTEIN"/>
    <property type="match status" value="1"/>
</dbReference>
<feature type="repeat" description="TPR" evidence="5">
    <location>
        <begin position="244"/>
        <end position="277"/>
    </location>
</feature>
<dbReference type="InterPro" id="IPR041243">
    <property type="entry name" value="STI1/HOP_DP"/>
</dbReference>
<dbReference type="Pfam" id="PF13424">
    <property type="entry name" value="TPR_12"/>
    <property type="match status" value="1"/>
</dbReference>
<dbReference type="FunFam" id="1.10.260.100:FF:000002">
    <property type="entry name" value="Stress-induced-phosphoprotein 1 (Hsp70/Hsp90-organizing)"/>
    <property type="match status" value="1"/>
</dbReference>
<feature type="repeat" description="TPR" evidence="5">
    <location>
        <begin position="72"/>
        <end position="105"/>
    </location>
</feature>
<dbReference type="SUPFAM" id="SSF48452">
    <property type="entry name" value="TPR-like"/>
    <property type="match status" value="3"/>
</dbReference>
<feature type="compositionally biased region" description="Basic and acidic residues" evidence="6">
    <location>
        <begin position="217"/>
        <end position="227"/>
    </location>
</feature>
<dbReference type="GO" id="GO:0005737">
    <property type="term" value="C:cytoplasm"/>
    <property type="evidence" value="ECO:0007669"/>
    <property type="project" value="UniProtKB-SubCell"/>
</dbReference>
<comment type="subcellular location">
    <subcellularLocation>
        <location evidence="1">Cytoplasm</location>
    </subcellularLocation>
</comment>
<dbReference type="Pfam" id="PF13414">
    <property type="entry name" value="TPR_11"/>
    <property type="match status" value="1"/>
</dbReference>
<feature type="repeat" description="TPR" evidence="5">
    <location>
        <begin position="379"/>
        <end position="412"/>
    </location>
</feature>
<keyword evidence="3" id="KW-0677">Repeat</keyword>
<dbReference type="InterPro" id="IPR006636">
    <property type="entry name" value="STI1_HS-bd"/>
</dbReference>
<keyword evidence="8" id="KW-0346">Stress response</keyword>
<dbReference type="SMART" id="SM00028">
    <property type="entry name" value="TPR"/>
    <property type="match status" value="9"/>
</dbReference>
<dbReference type="OrthoDB" id="2423701at2759"/>
<evidence type="ECO:0000313" key="8">
    <source>
        <dbReference type="EMBL" id="OMH81758.1"/>
    </source>
</evidence>
<sequence length="567" mass="63684">MPTAEEYKALGNKAFTSGNYEEAVKQFTLAIEADGTNHVLYSNRSGAYAGLRKYDEALQDAEKTVSLKSDWPKGYGRKGAALHGLKKFEEAKAAYEEGLKIDPNNAQLTKGLSEVEEILAEANSPFDNLFKGDVVSKIAANPQLSPYLSQPDFMAKVLEIQKDPSALSKHMGDQRIMTLAMSLMGLDPSILSKVGEQGGEEESAPEPYVETKPAQKAPEKKEEKVQEEPMEVEPTEEDKAKVEALKEKDLGNAAYKKKDFKAALEHYEKAISLAPAEITFYNNKAAVYFEMGNFEECIKLAEQAVDVGRENRADYKLVARSFNRMGTAYHKLGDLENSIKFYNKSLMEYRTADTLNKLKAVEKELKIKTETEYLDDEKAEEARARGNDLFKQGKFPEAIKEYTEAVKRNPKDPRAYSNRAACYTKLMALPEALKDANKCIELDEFFVKAYLRKAAVEFIKRDYAECMEICELASEKDVDKKHTAEIQQQLAKCYSAIRENNNTTKPEEALKKAQSDPELQRIIADPAMQAILQQMQTDPRAVQEHLKNPVVAKNLRKLMAAGIVRMG</sequence>
<dbReference type="Pfam" id="PF00515">
    <property type="entry name" value="TPR_1"/>
    <property type="match status" value="1"/>
</dbReference>
<feature type="region of interest" description="Disordered" evidence="6">
    <location>
        <begin position="191"/>
        <end position="240"/>
    </location>
</feature>
<evidence type="ECO:0000313" key="9">
    <source>
        <dbReference type="Proteomes" id="UP000188320"/>
    </source>
</evidence>
<evidence type="ECO:0000256" key="6">
    <source>
        <dbReference type="SAM" id="MobiDB-lite"/>
    </source>
</evidence>
<feature type="repeat" description="TPR" evidence="5">
    <location>
        <begin position="319"/>
        <end position="352"/>
    </location>
</feature>
<dbReference type="Pfam" id="PF17830">
    <property type="entry name" value="STI1-HOP_DP"/>
    <property type="match status" value="2"/>
</dbReference>
<keyword evidence="9" id="KW-1185">Reference proteome</keyword>
<dbReference type="Gene3D" id="1.25.40.10">
    <property type="entry name" value="Tetratricopeptide repeat domain"/>
    <property type="match status" value="3"/>
</dbReference>
<dbReference type="EMBL" id="LSSK01000830">
    <property type="protein sequence ID" value="OMH81758.1"/>
    <property type="molecule type" value="Genomic_DNA"/>
</dbReference>
<reference evidence="9" key="1">
    <citation type="submission" date="2017-01" db="EMBL/GenBank/DDBJ databases">
        <authorList>
            <person name="Wang Y."/>
            <person name="White M."/>
            <person name="Kvist S."/>
            <person name="Moncalvo J.-M."/>
        </authorList>
    </citation>
    <scope>NUCLEOTIDE SEQUENCE [LARGE SCALE GENOMIC DNA]</scope>
    <source>
        <strain evidence="9">COL-18-3</strain>
    </source>
</reference>
<evidence type="ECO:0000256" key="4">
    <source>
        <dbReference type="ARBA" id="ARBA00022803"/>
    </source>
</evidence>
<dbReference type="InterPro" id="IPR013105">
    <property type="entry name" value="TPR_2"/>
</dbReference>
<feature type="domain" description="STI1" evidence="7">
    <location>
        <begin position="516"/>
        <end position="555"/>
    </location>
</feature>
<feature type="domain" description="STI1" evidence="7">
    <location>
        <begin position="131"/>
        <end position="170"/>
    </location>
</feature>
<evidence type="ECO:0000256" key="3">
    <source>
        <dbReference type="ARBA" id="ARBA00022737"/>
    </source>
</evidence>
<dbReference type="Pfam" id="PF07719">
    <property type="entry name" value="TPR_2"/>
    <property type="match status" value="1"/>
</dbReference>
<dbReference type="FunFam" id="1.25.40.10:FF:000020">
    <property type="entry name" value="Stress-induced phosphoprotein 1"/>
    <property type="match status" value="1"/>
</dbReference>
<evidence type="ECO:0000256" key="5">
    <source>
        <dbReference type="PROSITE-ProRule" id="PRU00339"/>
    </source>
</evidence>
<feature type="repeat" description="TPR" evidence="5">
    <location>
        <begin position="4"/>
        <end position="37"/>
    </location>
</feature>
<dbReference type="Proteomes" id="UP000188320">
    <property type="component" value="Unassembled WGS sequence"/>
</dbReference>
<dbReference type="InterPro" id="IPR019734">
    <property type="entry name" value="TPR_rpt"/>
</dbReference>
<evidence type="ECO:0000256" key="2">
    <source>
        <dbReference type="ARBA" id="ARBA00022490"/>
    </source>
</evidence>
<dbReference type="PANTHER" id="PTHR22904:SF523">
    <property type="entry name" value="STRESS-INDUCED-PHOSPHOPROTEIN 1"/>
    <property type="match status" value="1"/>
</dbReference>
<keyword evidence="2" id="KW-0963">Cytoplasm</keyword>
<dbReference type="FunFam" id="1.25.40.10:FF:000027">
    <property type="entry name" value="stress-induced-phosphoprotein 1 isoform X1"/>
    <property type="match status" value="1"/>
</dbReference>
<dbReference type="FunFam" id="1.25.40.10:FF:000010">
    <property type="entry name" value="Stress-induced phosphoprotein 1"/>
    <property type="match status" value="1"/>
</dbReference>
<dbReference type="AlphaFoldDB" id="A0A1R1PLA6"/>